<protein>
    <submittedName>
        <fullName evidence="3">Mediator of RNA polymerase II transcription subunit 23</fullName>
    </submittedName>
</protein>
<gene>
    <name evidence="1" type="ORF">HNAJ_LOCUS13166</name>
</gene>
<accession>A0A0R3TZ93</accession>
<reference evidence="3" key="1">
    <citation type="submission" date="2017-02" db="UniProtKB">
        <authorList>
            <consortium name="WormBaseParasite"/>
        </authorList>
    </citation>
    <scope>IDENTIFICATION</scope>
</reference>
<reference evidence="1 2" key="2">
    <citation type="submission" date="2018-11" db="EMBL/GenBank/DDBJ databases">
        <authorList>
            <consortium name="Pathogen Informatics"/>
        </authorList>
    </citation>
    <scope>NUCLEOTIDE SEQUENCE [LARGE SCALE GENOMIC DNA]</scope>
</reference>
<dbReference type="PANTHER" id="PTHR21344:SF1">
    <property type="entry name" value="RAL GTPASE-ACTIVATING PROTEIN SUBUNIT BETA"/>
    <property type="match status" value="1"/>
</dbReference>
<organism evidence="3">
    <name type="scientific">Rodentolepis nana</name>
    <name type="common">Dwarf tapeworm</name>
    <name type="synonym">Hymenolepis nana</name>
    <dbReference type="NCBI Taxonomy" id="102285"/>
    <lineage>
        <taxon>Eukaryota</taxon>
        <taxon>Metazoa</taxon>
        <taxon>Spiralia</taxon>
        <taxon>Lophotrochozoa</taxon>
        <taxon>Platyhelminthes</taxon>
        <taxon>Cestoda</taxon>
        <taxon>Eucestoda</taxon>
        <taxon>Cyclophyllidea</taxon>
        <taxon>Hymenolepididae</taxon>
        <taxon>Rodentolepis</taxon>
    </lineage>
</organism>
<dbReference type="InterPro" id="IPR039930">
    <property type="entry name" value="RALGAPB"/>
</dbReference>
<proteinExistence type="predicted"/>
<evidence type="ECO:0000313" key="1">
    <source>
        <dbReference type="EMBL" id="VDO15135.1"/>
    </source>
</evidence>
<dbReference type="WBParaSite" id="HNAJ_0001319201-mRNA-1">
    <property type="protein sequence ID" value="HNAJ_0001319201-mRNA-1"/>
    <property type="gene ID" value="HNAJ_0001319201"/>
</dbReference>
<dbReference type="GO" id="GO:0005096">
    <property type="term" value="F:GTPase activator activity"/>
    <property type="evidence" value="ECO:0007669"/>
    <property type="project" value="InterPro"/>
</dbReference>
<sequence>MLQLESMIATMVIRIWLRALTQHYPSNPYWEGLQELCRVSRHRIGPNYIWSRVMVVFTFNLLRPHISQDLSSPPSIHLANMDKVAALVDAPPFTAFQPLMGRQLTSNLPPKVLELSWFRLLNIFENPVDLCHPSEITHTAVFEYFRQLNLASRYRLTAVFLPAIFFHMMRSFSTVVDIFLGISPSLAGSLSTFIGVPQDLFGPLTDVAEYFQYTSVRSPDTVIWEKPRGSIDNNTSTSDLPVRADSAPMASTVSVTSLANLVRNAGLSSNVDPQSLAEAWLRPDLLVTCFYNRPKASSFIQLLGSWLFEAASGKSTVSNASGKKGAIVSERALKVDNISFHVGRAEAMACLCRIFIYARKTQLTFSGLARFYVCLVNALTVDAEVEYVLSTVLFHSPDLLRADLPGSFSLLAVPLFNAALWILKKPSIVCPEYVSMVLLRRASLHQLLSMTCLPNHLKGVQFQDLSSPGSVELASLSTRDLRTKLAGLLCDFLGYETDTHNLRMLLNITLQPNCHGY</sequence>
<evidence type="ECO:0000313" key="3">
    <source>
        <dbReference type="WBParaSite" id="HNAJ_0001319201-mRNA-1"/>
    </source>
</evidence>
<name>A0A0R3TZ93_RODNA</name>
<dbReference type="OrthoDB" id="10009983at2759"/>
<keyword evidence="2" id="KW-1185">Reference proteome</keyword>
<dbReference type="Proteomes" id="UP000278807">
    <property type="component" value="Unassembled WGS sequence"/>
</dbReference>
<dbReference type="STRING" id="102285.A0A0R3TZ93"/>
<dbReference type="EMBL" id="UZAE01015065">
    <property type="protein sequence ID" value="VDO15135.1"/>
    <property type="molecule type" value="Genomic_DNA"/>
</dbReference>
<dbReference type="PANTHER" id="PTHR21344">
    <property type="entry name" value="RAL GTPASE-ACTIVATING PROTEIN SUBUNIT BETA"/>
    <property type="match status" value="1"/>
</dbReference>
<evidence type="ECO:0000313" key="2">
    <source>
        <dbReference type="Proteomes" id="UP000278807"/>
    </source>
</evidence>
<dbReference type="AlphaFoldDB" id="A0A0R3TZ93"/>